<dbReference type="Pfam" id="PF00646">
    <property type="entry name" value="F-box"/>
    <property type="match status" value="1"/>
</dbReference>
<dbReference type="Proteomes" id="UP000541444">
    <property type="component" value="Unassembled WGS sequence"/>
</dbReference>
<protein>
    <recommendedName>
        <fullName evidence="1">F-box domain-containing protein</fullName>
    </recommendedName>
</protein>
<dbReference type="InterPro" id="IPR001810">
    <property type="entry name" value="F-box_dom"/>
</dbReference>
<comment type="caution">
    <text evidence="2">The sequence shown here is derived from an EMBL/GenBank/DDBJ whole genome shotgun (WGS) entry which is preliminary data.</text>
</comment>
<dbReference type="SUPFAM" id="SSF81383">
    <property type="entry name" value="F-box domain"/>
    <property type="match status" value="1"/>
</dbReference>
<dbReference type="OrthoDB" id="1863935at2759"/>
<dbReference type="PANTHER" id="PTHR45463">
    <property type="entry name" value="OS09G0392200 PROTEIN"/>
    <property type="match status" value="1"/>
</dbReference>
<dbReference type="AlphaFoldDB" id="A0A7J7N9C5"/>
<dbReference type="Gene3D" id="1.20.1280.50">
    <property type="match status" value="1"/>
</dbReference>
<sequence>MENSAEDFKMFSEFYRTKTKTKSIGNDNFNLNVMEQEFKQVMKQDNEKVMKPRWSDLPKELVEVIMSKLVFIDQALVRAVCKTWRSLCHIQPARQLPWLFTKEFNDTFSKYYLYDPLYKKAYIIKGQGFKEEPHIYSSKNGLLLLKSETTIPLLLRK</sequence>
<evidence type="ECO:0000313" key="2">
    <source>
        <dbReference type="EMBL" id="KAF6163765.1"/>
    </source>
</evidence>
<dbReference type="InterPro" id="IPR036047">
    <property type="entry name" value="F-box-like_dom_sf"/>
</dbReference>
<proteinExistence type="predicted"/>
<dbReference type="EMBL" id="JACGCM010000965">
    <property type="protein sequence ID" value="KAF6163765.1"/>
    <property type="molecule type" value="Genomic_DNA"/>
</dbReference>
<accession>A0A7J7N9C5</accession>
<feature type="domain" description="F-box" evidence="1">
    <location>
        <begin position="54"/>
        <end position="90"/>
    </location>
</feature>
<evidence type="ECO:0000259" key="1">
    <source>
        <dbReference type="Pfam" id="PF00646"/>
    </source>
</evidence>
<reference evidence="2 3" key="1">
    <citation type="journal article" date="2020" name="IScience">
        <title>Genome Sequencing of the Endangered Kingdonia uniflora (Circaeasteraceae, Ranunculales) Reveals Potential Mechanisms of Evolutionary Specialization.</title>
        <authorList>
            <person name="Sun Y."/>
            <person name="Deng T."/>
            <person name="Zhang A."/>
            <person name="Moore M.J."/>
            <person name="Landis J.B."/>
            <person name="Lin N."/>
            <person name="Zhang H."/>
            <person name="Zhang X."/>
            <person name="Huang J."/>
            <person name="Zhang X."/>
            <person name="Sun H."/>
            <person name="Wang H."/>
        </authorList>
    </citation>
    <scope>NUCLEOTIDE SEQUENCE [LARGE SCALE GENOMIC DNA]</scope>
    <source>
        <strain evidence="2">TB1705</strain>
        <tissue evidence="2">Leaf</tissue>
    </source>
</reference>
<organism evidence="2 3">
    <name type="scientific">Kingdonia uniflora</name>
    <dbReference type="NCBI Taxonomy" id="39325"/>
    <lineage>
        <taxon>Eukaryota</taxon>
        <taxon>Viridiplantae</taxon>
        <taxon>Streptophyta</taxon>
        <taxon>Embryophyta</taxon>
        <taxon>Tracheophyta</taxon>
        <taxon>Spermatophyta</taxon>
        <taxon>Magnoliopsida</taxon>
        <taxon>Ranunculales</taxon>
        <taxon>Circaeasteraceae</taxon>
        <taxon>Kingdonia</taxon>
    </lineage>
</organism>
<name>A0A7J7N9C5_9MAGN</name>
<keyword evidence="3" id="KW-1185">Reference proteome</keyword>
<evidence type="ECO:0000313" key="3">
    <source>
        <dbReference type="Proteomes" id="UP000541444"/>
    </source>
</evidence>
<gene>
    <name evidence="2" type="ORF">GIB67_012124</name>
</gene>
<dbReference type="PANTHER" id="PTHR45463:SF4">
    <property type="entry name" value="REGULATION PROTEIN, PUTATIVE-RELATED"/>
    <property type="match status" value="1"/>
</dbReference>